<dbReference type="Pfam" id="PF17855">
    <property type="entry name" value="MCM_lid"/>
    <property type="match status" value="1"/>
</dbReference>
<dbReference type="SMART" id="SM00350">
    <property type="entry name" value="MCM"/>
    <property type="match status" value="1"/>
</dbReference>
<dbReference type="InterPro" id="IPR003593">
    <property type="entry name" value="AAA+_ATPase"/>
</dbReference>
<keyword evidence="8 12" id="KW-0238">DNA-binding</keyword>
<evidence type="ECO:0000259" key="15">
    <source>
        <dbReference type="PROSITE" id="PS50051"/>
    </source>
</evidence>
<dbReference type="Gene3D" id="3.30.1640.10">
    <property type="entry name" value="mini-chromosome maintenance (MCM) complex, chain A, domain 1"/>
    <property type="match status" value="1"/>
</dbReference>
<dbReference type="PROSITE" id="PS00847">
    <property type="entry name" value="MCM_1"/>
    <property type="match status" value="1"/>
</dbReference>
<dbReference type="GO" id="GO:0000727">
    <property type="term" value="P:double-strand break repair via break-induced replication"/>
    <property type="evidence" value="ECO:0007669"/>
    <property type="project" value="TreeGrafter"/>
</dbReference>
<evidence type="ECO:0000256" key="4">
    <source>
        <dbReference type="ARBA" id="ARBA00022741"/>
    </source>
</evidence>
<dbReference type="GO" id="GO:1902975">
    <property type="term" value="P:mitotic DNA replication initiation"/>
    <property type="evidence" value="ECO:0007669"/>
    <property type="project" value="TreeGrafter"/>
</dbReference>
<dbReference type="GO" id="GO:0006271">
    <property type="term" value="P:DNA strand elongation involved in DNA replication"/>
    <property type="evidence" value="ECO:0007669"/>
    <property type="project" value="TreeGrafter"/>
</dbReference>
<dbReference type="SMART" id="SM00382">
    <property type="entry name" value="AAA"/>
    <property type="match status" value="1"/>
</dbReference>
<dbReference type="SUPFAM" id="SSF50249">
    <property type="entry name" value="Nucleic acid-binding proteins"/>
    <property type="match status" value="1"/>
</dbReference>
<keyword evidence="5 13" id="KW-0378">Hydrolase</keyword>
<comment type="similarity">
    <text evidence="2 12">Belongs to the MCM family.</text>
</comment>
<organism evidence="16 17">
    <name type="scientific">Zosterops lateralis melanops</name>
    <dbReference type="NCBI Taxonomy" id="1220523"/>
    <lineage>
        <taxon>Eukaryota</taxon>
        <taxon>Metazoa</taxon>
        <taxon>Chordata</taxon>
        <taxon>Craniata</taxon>
        <taxon>Vertebrata</taxon>
        <taxon>Euteleostomi</taxon>
        <taxon>Archelosauria</taxon>
        <taxon>Archosauria</taxon>
        <taxon>Dinosauria</taxon>
        <taxon>Saurischia</taxon>
        <taxon>Theropoda</taxon>
        <taxon>Coelurosauria</taxon>
        <taxon>Aves</taxon>
        <taxon>Neognathae</taxon>
        <taxon>Neoaves</taxon>
        <taxon>Telluraves</taxon>
        <taxon>Australaves</taxon>
        <taxon>Passeriformes</taxon>
        <taxon>Sylvioidea</taxon>
        <taxon>Zosteropidae</taxon>
        <taxon>Zosterops</taxon>
    </lineage>
</organism>
<dbReference type="PANTHER" id="PTHR11630">
    <property type="entry name" value="DNA REPLICATION LICENSING FACTOR MCM FAMILY MEMBER"/>
    <property type="match status" value="1"/>
</dbReference>
<dbReference type="GO" id="GO:0003697">
    <property type="term" value="F:single-stranded DNA binding"/>
    <property type="evidence" value="ECO:0007669"/>
    <property type="project" value="TreeGrafter"/>
</dbReference>
<evidence type="ECO:0000256" key="7">
    <source>
        <dbReference type="ARBA" id="ARBA00022840"/>
    </source>
</evidence>
<dbReference type="InterPro" id="IPR027417">
    <property type="entry name" value="P-loop_NTPase"/>
</dbReference>
<evidence type="ECO:0000313" key="17">
    <source>
        <dbReference type="Proteomes" id="UP000694401"/>
    </source>
</evidence>
<dbReference type="GO" id="GO:0005524">
    <property type="term" value="F:ATP binding"/>
    <property type="evidence" value="ECO:0007669"/>
    <property type="project" value="UniProtKB-UniRule"/>
</dbReference>
<evidence type="ECO:0000256" key="9">
    <source>
        <dbReference type="ARBA" id="ARBA00023242"/>
    </source>
</evidence>
<sequence>TSPLTYGTPSSRVEGTPRSGVRGTPVRQRPDLGSVRKARQVDLHSDGLAEDVVATEQSLGQRLVIWGTDVNVASCKEKFQRFLQRFIDPLDKEDEDIGLDLNEPRYMQRLQEINMVGEPFLNVNCDHLRSFDENLYRQLICYPQEVIPTFDMAANEIFFDRYPDSILEHQIQVRPYNALKTRNMRNLNPEGIYRAVPIRVNPRVSSVNSVYKTHIDVIHYRKTDSKRLHCVDEETEQKRFTEERVEMLKELSKKADIYDRLALALAPSIYEHEDIKKGILLQLFGGSRKDFTHTGRGNFRAEINILLCGDPGTSKSQLLQYVYNLVPRGQYTSGKGSSAVGLTAYVMKDPETRQLVLQTGALVLSDNGICCIDEFDKMNESTRSVLHEVMEQQTLSIAKAGIICQLNARASILAAANPIESQWNPKKTTIENIQLPHTLLSRFDLIFLMLDPRDEAYDRRLARHLVSLYYQSEERLEEEYLDMAVLRDYIAYARGYVNPRLGEEASQALIEAYVDMRKIGSGKGMVSAYPRQLESLIRLAEAHAKVRFSEKVETIDVEEAKRLHREALKQSATDPRTGIVDISILTTGMSATARKRKEELAQALRKLIQSKGKTPSLKYQQLLDDLRAQSETAITKEMFEEALRALADEDFLTVTGKTVRLL</sequence>
<dbReference type="EC" id="3.6.4.12" evidence="13"/>
<dbReference type="InterPro" id="IPR018525">
    <property type="entry name" value="MCM_CS"/>
</dbReference>
<accession>A0A8D2P0J9</accession>
<comment type="catalytic activity">
    <reaction evidence="13">
        <text>ATP + H2O = ADP + phosphate + H(+)</text>
        <dbReference type="Rhea" id="RHEA:13065"/>
        <dbReference type="ChEBI" id="CHEBI:15377"/>
        <dbReference type="ChEBI" id="CHEBI:15378"/>
        <dbReference type="ChEBI" id="CHEBI:30616"/>
        <dbReference type="ChEBI" id="CHEBI:43474"/>
        <dbReference type="ChEBI" id="CHEBI:456216"/>
        <dbReference type="EC" id="3.6.4.12"/>
    </reaction>
</comment>
<comment type="function">
    <text evidence="11">Acts as a component of the MCM2-7 complex (MCM complex) which is the replicative helicase essential for 'once per cell cycle' DNA replication initiation and elongation in eukaryotic cells. Core component of CDC45-MCM-GINS (CMG) helicase, the molecular machine that unwinds template DNA during replication, and around which the replisome is built. The active ATPase sites in the MCM2-7 ring are formed through the interaction surfaces of two neighboring subunits such that a critical structure of a conserved arginine finger motif is provided in trans relative to the ATP-binding site of the Walker A box of the adjacent subunit. The six ATPase active sites, however, are likely to contribute differentially to the complex helicase activity.</text>
</comment>
<dbReference type="Ensembl" id="ENSZLMT00000006357.1">
    <property type="protein sequence ID" value="ENSZLMP00000006172.1"/>
    <property type="gene ID" value="ENSZLMG00000004172.1"/>
</dbReference>
<dbReference type="PRINTS" id="PR01660">
    <property type="entry name" value="MCMPROTEIN4"/>
</dbReference>
<dbReference type="AlphaFoldDB" id="A0A8D2P0J9"/>
<evidence type="ECO:0000256" key="6">
    <source>
        <dbReference type="ARBA" id="ARBA00022806"/>
    </source>
</evidence>
<keyword evidence="7 12" id="KW-0067">ATP-binding</keyword>
<comment type="subunit">
    <text evidence="13">Component of the MCM2-7 complex.</text>
</comment>
<dbReference type="Pfam" id="PF00493">
    <property type="entry name" value="MCM"/>
    <property type="match status" value="1"/>
</dbReference>
<keyword evidence="17" id="KW-1185">Reference proteome</keyword>
<dbReference type="InterPro" id="IPR027925">
    <property type="entry name" value="MCM_N"/>
</dbReference>
<feature type="domain" description="MCM C-terminal AAA(+) ATPase" evidence="15">
    <location>
        <begin position="257"/>
        <end position="465"/>
    </location>
</feature>
<dbReference type="InterPro" id="IPR001208">
    <property type="entry name" value="MCM_dom"/>
</dbReference>
<keyword evidence="4 12" id="KW-0547">Nucleotide-binding</keyword>
<evidence type="ECO:0000256" key="11">
    <source>
        <dbReference type="ARBA" id="ARBA00045440"/>
    </source>
</evidence>
<evidence type="ECO:0000256" key="13">
    <source>
        <dbReference type="RuleBase" id="RU368062"/>
    </source>
</evidence>
<feature type="compositionally biased region" description="Polar residues" evidence="14">
    <location>
        <begin position="1"/>
        <end position="13"/>
    </location>
</feature>
<comment type="function">
    <text evidence="13">Acts as component of the MCM2-7 complex (MCM complex) which is the replicative helicase essential for 'once per cell cycle' DNA replication initiation and elongation in eukaryotic cells. The active ATPase sites in the MCM2-7 ring are formed through the interaction surfaces of two neighboring subunits such that a critical structure of a conserved arginine finger motif is provided in trans relative to the ATP-binding site of the Walker A box of the adjacent subunit. The six ATPase active sites, however, are likely to contribute differentially to the complex helicase activity.</text>
</comment>
<dbReference type="Gene3D" id="3.40.50.300">
    <property type="entry name" value="P-loop containing nucleotide triphosphate hydrolases"/>
    <property type="match status" value="1"/>
</dbReference>
<keyword evidence="9 13" id="KW-0539">Nucleus</keyword>
<keyword evidence="3 13" id="KW-0235">DNA replication</keyword>
<dbReference type="InterPro" id="IPR031327">
    <property type="entry name" value="MCM"/>
</dbReference>
<reference evidence="16" key="2">
    <citation type="submission" date="2025-09" db="UniProtKB">
        <authorList>
            <consortium name="Ensembl"/>
        </authorList>
    </citation>
    <scope>IDENTIFICATION</scope>
</reference>
<evidence type="ECO:0000313" key="16">
    <source>
        <dbReference type="Ensembl" id="ENSZLMP00000006172.1"/>
    </source>
</evidence>
<evidence type="ECO:0000256" key="5">
    <source>
        <dbReference type="ARBA" id="ARBA00022801"/>
    </source>
</evidence>
<dbReference type="FunFam" id="3.30.1640.10:FF:000001">
    <property type="entry name" value="DNA helicase"/>
    <property type="match status" value="1"/>
</dbReference>
<name>A0A8D2P0J9_ZOSLA</name>
<dbReference type="CDD" id="cd17755">
    <property type="entry name" value="MCM4"/>
    <property type="match status" value="1"/>
</dbReference>
<proteinExistence type="inferred from homology"/>
<evidence type="ECO:0000256" key="1">
    <source>
        <dbReference type="ARBA" id="ARBA00004123"/>
    </source>
</evidence>
<dbReference type="Pfam" id="PF21128">
    <property type="entry name" value="WHD_MCM4"/>
    <property type="match status" value="1"/>
</dbReference>
<keyword evidence="10" id="KW-0131">Cell cycle</keyword>
<dbReference type="PRINTS" id="PR01657">
    <property type="entry name" value="MCMFAMILY"/>
</dbReference>
<protein>
    <recommendedName>
        <fullName evidence="13">DNA replication licensing factor MCM4</fullName>
        <ecNumber evidence="13">3.6.4.12</ecNumber>
    </recommendedName>
</protein>
<dbReference type="InterPro" id="IPR041562">
    <property type="entry name" value="MCM_lid"/>
</dbReference>
<dbReference type="GO" id="GO:0017116">
    <property type="term" value="F:single-stranded DNA helicase activity"/>
    <property type="evidence" value="ECO:0007669"/>
    <property type="project" value="TreeGrafter"/>
</dbReference>
<reference evidence="16" key="1">
    <citation type="submission" date="2025-08" db="UniProtKB">
        <authorList>
            <consortium name="Ensembl"/>
        </authorList>
    </citation>
    <scope>IDENTIFICATION</scope>
</reference>
<evidence type="ECO:0000256" key="12">
    <source>
        <dbReference type="RuleBase" id="RU004070"/>
    </source>
</evidence>
<keyword evidence="6 13" id="KW-0347">Helicase</keyword>
<evidence type="ECO:0000256" key="8">
    <source>
        <dbReference type="ARBA" id="ARBA00023125"/>
    </source>
</evidence>
<dbReference type="Pfam" id="PF14551">
    <property type="entry name" value="MCM_N"/>
    <property type="match status" value="1"/>
</dbReference>
<evidence type="ECO:0000256" key="3">
    <source>
        <dbReference type="ARBA" id="ARBA00022705"/>
    </source>
</evidence>
<dbReference type="GO" id="GO:0005634">
    <property type="term" value="C:nucleus"/>
    <property type="evidence" value="ECO:0007669"/>
    <property type="project" value="UniProtKB-SubCell"/>
</dbReference>
<dbReference type="InterPro" id="IPR008047">
    <property type="entry name" value="MCM_4"/>
</dbReference>
<dbReference type="InterPro" id="IPR012340">
    <property type="entry name" value="NA-bd_OB-fold"/>
</dbReference>
<dbReference type="PANTHER" id="PTHR11630:SF66">
    <property type="entry name" value="DNA REPLICATION LICENSING FACTOR MCM4"/>
    <property type="match status" value="1"/>
</dbReference>
<evidence type="ECO:0000256" key="14">
    <source>
        <dbReference type="SAM" id="MobiDB-lite"/>
    </source>
</evidence>
<comment type="subcellular location">
    <subcellularLocation>
        <location evidence="1">Nucleus</location>
    </subcellularLocation>
</comment>
<dbReference type="PROSITE" id="PS50051">
    <property type="entry name" value="MCM_2"/>
    <property type="match status" value="1"/>
</dbReference>
<evidence type="ECO:0000256" key="2">
    <source>
        <dbReference type="ARBA" id="ARBA00008010"/>
    </source>
</evidence>
<evidence type="ECO:0000256" key="10">
    <source>
        <dbReference type="ARBA" id="ARBA00023306"/>
    </source>
</evidence>
<dbReference type="InterPro" id="IPR036388">
    <property type="entry name" value="WH-like_DNA-bd_sf"/>
</dbReference>
<dbReference type="Proteomes" id="UP000694401">
    <property type="component" value="Unassembled WGS sequence"/>
</dbReference>
<feature type="region of interest" description="Disordered" evidence="14">
    <location>
        <begin position="1"/>
        <end position="31"/>
    </location>
</feature>
<dbReference type="GO" id="GO:0016787">
    <property type="term" value="F:hydrolase activity"/>
    <property type="evidence" value="ECO:0007669"/>
    <property type="project" value="UniProtKB-KW"/>
</dbReference>
<dbReference type="SUPFAM" id="SSF52540">
    <property type="entry name" value="P-loop containing nucleoside triphosphate hydrolases"/>
    <property type="match status" value="1"/>
</dbReference>
<dbReference type="Gene3D" id="1.10.10.10">
    <property type="entry name" value="Winged helix-like DNA-binding domain superfamily/Winged helix DNA-binding domain"/>
    <property type="match status" value="1"/>
</dbReference>
<dbReference type="GO" id="GO:0042555">
    <property type="term" value="C:MCM complex"/>
    <property type="evidence" value="ECO:0007669"/>
    <property type="project" value="UniProtKB-UniRule"/>
</dbReference>
<dbReference type="FunFam" id="3.40.50.300:FF:000217">
    <property type="entry name" value="DNA helicase"/>
    <property type="match status" value="1"/>
</dbReference>